<evidence type="ECO:0000313" key="5">
    <source>
        <dbReference type="Proteomes" id="UP001144396"/>
    </source>
</evidence>
<dbReference type="InterPro" id="IPR004378">
    <property type="entry name" value="F420H2_quin_Rdtase"/>
</dbReference>
<evidence type="ECO:0000256" key="3">
    <source>
        <dbReference type="SAM" id="MobiDB-lite"/>
    </source>
</evidence>
<comment type="caution">
    <text evidence="4">The sequence shown here is derived from an EMBL/GenBank/DDBJ whole genome shotgun (WGS) entry which is preliminary data.</text>
</comment>
<dbReference type="GO" id="GO:0016491">
    <property type="term" value="F:oxidoreductase activity"/>
    <property type="evidence" value="ECO:0007669"/>
    <property type="project" value="InterPro"/>
</dbReference>
<proteinExistence type="inferred from homology"/>
<protein>
    <submittedName>
        <fullName evidence="4">Nitroreductase</fullName>
    </submittedName>
</protein>
<evidence type="ECO:0000256" key="1">
    <source>
        <dbReference type="ARBA" id="ARBA00008710"/>
    </source>
</evidence>
<sequence length="154" mass="16892">MALAPIPEGTRGPEPRHPGRFARGAADWMVRRLAAADGRAMLTKAIVVVTIGRKTGEERRTPVGWFPADGGWIVLASASGSRRHPQWYRNIAANPGRVAVETNGEHVPVDVEQLAGAERDAEWARIVEALPAFARTARKTDREFPILRLTRRAG</sequence>
<dbReference type="PANTHER" id="PTHR39428:SF1">
    <property type="entry name" value="F420H(2)-DEPENDENT QUINONE REDUCTASE RV1261C"/>
    <property type="match status" value="1"/>
</dbReference>
<dbReference type="SUPFAM" id="SSF50475">
    <property type="entry name" value="FMN-binding split barrel"/>
    <property type="match status" value="1"/>
</dbReference>
<accession>A0A9W6CTJ4</accession>
<dbReference type="GO" id="GO:0070967">
    <property type="term" value="F:coenzyme F420 binding"/>
    <property type="evidence" value="ECO:0007669"/>
    <property type="project" value="TreeGrafter"/>
</dbReference>
<dbReference type="GO" id="GO:0005886">
    <property type="term" value="C:plasma membrane"/>
    <property type="evidence" value="ECO:0007669"/>
    <property type="project" value="TreeGrafter"/>
</dbReference>
<comment type="similarity">
    <text evidence="1">Belongs to the F420H(2)-dependent quinone reductase family.</text>
</comment>
<dbReference type="AlphaFoldDB" id="A0A9W6CTJ4"/>
<keyword evidence="5" id="KW-1185">Reference proteome</keyword>
<dbReference type="Pfam" id="PF04075">
    <property type="entry name" value="F420H2_quin_red"/>
    <property type="match status" value="1"/>
</dbReference>
<organism evidence="4 5">
    <name type="scientific">Agromyces rhizosphaerae</name>
    <dbReference type="NCBI Taxonomy" id="88374"/>
    <lineage>
        <taxon>Bacteria</taxon>
        <taxon>Bacillati</taxon>
        <taxon>Actinomycetota</taxon>
        <taxon>Actinomycetes</taxon>
        <taxon>Micrococcales</taxon>
        <taxon>Microbacteriaceae</taxon>
        <taxon>Agromyces</taxon>
    </lineage>
</organism>
<dbReference type="RefSeq" id="WP_281882581.1">
    <property type="nucleotide sequence ID" value="NZ_BSDP01000001.1"/>
</dbReference>
<comment type="catalytic activity">
    <reaction evidence="2">
        <text>oxidized coenzyme F420-(gamma-L-Glu)(n) + a quinol + H(+) = reduced coenzyme F420-(gamma-L-Glu)(n) + a quinone</text>
        <dbReference type="Rhea" id="RHEA:39663"/>
        <dbReference type="Rhea" id="RHEA-COMP:12939"/>
        <dbReference type="Rhea" id="RHEA-COMP:14378"/>
        <dbReference type="ChEBI" id="CHEBI:15378"/>
        <dbReference type="ChEBI" id="CHEBI:24646"/>
        <dbReference type="ChEBI" id="CHEBI:132124"/>
        <dbReference type="ChEBI" id="CHEBI:133980"/>
        <dbReference type="ChEBI" id="CHEBI:139511"/>
    </reaction>
</comment>
<reference evidence="4" key="1">
    <citation type="submission" date="2022-12" db="EMBL/GenBank/DDBJ databases">
        <title>Reference genome sequencing for broad-spectrum identification of bacterial and archaeal isolates by mass spectrometry.</title>
        <authorList>
            <person name="Sekiguchi Y."/>
            <person name="Tourlousse D.M."/>
        </authorList>
    </citation>
    <scope>NUCLEOTIDE SEQUENCE</scope>
    <source>
        <strain evidence="4">14</strain>
    </source>
</reference>
<dbReference type="NCBIfam" id="TIGR00026">
    <property type="entry name" value="hi_GC_TIGR00026"/>
    <property type="match status" value="1"/>
</dbReference>
<evidence type="ECO:0000256" key="2">
    <source>
        <dbReference type="ARBA" id="ARBA00049106"/>
    </source>
</evidence>
<dbReference type="Proteomes" id="UP001144396">
    <property type="component" value="Unassembled WGS sequence"/>
</dbReference>
<dbReference type="Gene3D" id="2.30.110.10">
    <property type="entry name" value="Electron Transport, Fmn-binding Protein, Chain A"/>
    <property type="match status" value="1"/>
</dbReference>
<gene>
    <name evidence="4" type="ORF">ARHIZOSPH14_08110</name>
</gene>
<evidence type="ECO:0000313" key="4">
    <source>
        <dbReference type="EMBL" id="GLI26569.1"/>
    </source>
</evidence>
<name>A0A9W6CTJ4_9MICO</name>
<dbReference type="PANTHER" id="PTHR39428">
    <property type="entry name" value="F420H(2)-DEPENDENT QUINONE REDUCTASE RV1261C"/>
    <property type="match status" value="1"/>
</dbReference>
<dbReference type="EMBL" id="BSDP01000001">
    <property type="protein sequence ID" value="GLI26569.1"/>
    <property type="molecule type" value="Genomic_DNA"/>
</dbReference>
<dbReference type="InterPro" id="IPR012349">
    <property type="entry name" value="Split_barrel_FMN-bd"/>
</dbReference>
<feature type="region of interest" description="Disordered" evidence="3">
    <location>
        <begin position="1"/>
        <end position="20"/>
    </location>
</feature>